<proteinExistence type="predicted"/>
<dbReference type="FunFam" id="1.20.1740.10:FF:000001">
    <property type="entry name" value="Amino acid permease"/>
    <property type="match status" value="1"/>
</dbReference>
<feature type="transmembrane region" description="Helical" evidence="8">
    <location>
        <begin position="148"/>
        <end position="177"/>
    </location>
</feature>
<keyword evidence="6 8" id="KW-1133">Transmembrane helix</keyword>
<dbReference type="PANTHER" id="PTHR43495">
    <property type="entry name" value="GABA PERMEASE"/>
    <property type="match status" value="1"/>
</dbReference>
<feature type="transmembrane region" description="Helical" evidence="8">
    <location>
        <begin position="329"/>
        <end position="353"/>
    </location>
</feature>
<evidence type="ECO:0000256" key="7">
    <source>
        <dbReference type="ARBA" id="ARBA00023136"/>
    </source>
</evidence>
<sequence length="512" mass="56067">MCAYKKGGSFIDREVDDKSMKMGGTACDDVPGINYQGRLFLSPGFPQITRRRIERMDKQTETQPKLSRSLKSRHITMIAIGGAIGTGLFLGSGSAIRAAGPAIILTYLIVGIFCFFMMRALGELLLADPSKHSFIDSVKEYLGDRMEFIAGWTYWSCWLSLAMADLTATGIYLKYWFPNLPQWVGPLVIVALLMLVNMVNVGLFGELESWFSTIKVVAIIALIVVGLAMVLFHTKTHTGYASFANLVNHGGLFPTGAYGFLMSFQMVVFAFVGIEMVGLTAGETRDPNTDIPKAINTLPIRIGLFYIGSMIAIMAVYPWNKITTTSSPFVQVFTGIGVTSAAAILNFVVLTAAMSATNSAIFSTSRSLYALATGGNAPEKFADLSNKAVPNKALTFSSLILFVVVILNYVMPAGIFNIISGVSTINFVFVWLIILWCHIAYRKQHPEGIAGFSMPGYPITSWVTIIFFIFVLIVLFIVPATRVSLIISMVFFACLFVGYYFLVGGKKVTEKN</sequence>
<evidence type="ECO:0000256" key="5">
    <source>
        <dbReference type="ARBA" id="ARBA00022970"/>
    </source>
</evidence>
<feature type="domain" description="Amino acid permease/ SLC12A" evidence="9">
    <location>
        <begin position="74"/>
        <end position="505"/>
    </location>
</feature>
<feature type="transmembrane region" description="Helical" evidence="8">
    <location>
        <begin position="256"/>
        <end position="277"/>
    </location>
</feature>
<dbReference type="PROSITE" id="PS00218">
    <property type="entry name" value="AMINO_ACID_PERMEASE_1"/>
    <property type="match status" value="1"/>
</dbReference>
<organism evidence="10 11">
    <name type="scientific">Limosilactobacillus fermentum NB-22</name>
    <dbReference type="NCBI Taxonomy" id="1408443"/>
    <lineage>
        <taxon>Bacteria</taxon>
        <taxon>Bacillati</taxon>
        <taxon>Bacillota</taxon>
        <taxon>Bacilli</taxon>
        <taxon>Lactobacillales</taxon>
        <taxon>Lactobacillaceae</taxon>
        <taxon>Limosilactobacillus</taxon>
    </lineage>
</organism>
<dbReference type="EMBL" id="AYHA01000058">
    <property type="protein sequence ID" value="ESS01926.1"/>
    <property type="molecule type" value="Genomic_DNA"/>
</dbReference>
<keyword evidence="4 8" id="KW-0812">Transmembrane</keyword>
<evidence type="ECO:0000256" key="1">
    <source>
        <dbReference type="ARBA" id="ARBA00004651"/>
    </source>
</evidence>
<dbReference type="InterPro" id="IPR004841">
    <property type="entry name" value="AA-permease/SLC12A_dom"/>
</dbReference>
<comment type="subcellular location">
    <subcellularLocation>
        <location evidence="1">Cell membrane</location>
        <topology evidence="1">Multi-pass membrane protein</topology>
    </subcellularLocation>
</comment>
<keyword evidence="5" id="KW-0029">Amino-acid transport</keyword>
<evidence type="ECO:0000256" key="4">
    <source>
        <dbReference type="ARBA" id="ARBA00022692"/>
    </source>
</evidence>
<feature type="transmembrane region" description="Helical" evidence="8">
    <location>
        <begin position="298"/>
        <end position="317"/>
    </location>
</feature>
<evidence type="ECO:0000256" key="2">
    <source>
        <dbReference type="ARBA" id="ARBA00022448"/>
    </source>
</evidence>
<evidence type="ECO:0000313" key="11">
    <source>
        <dbReference type="Proteomes" id="UP000018412"/>
    </source>
</evidence>
<dbReference type="PANTHER" id="PTHR43495:SF2">
    <property type="entry name" value="D-SERINE_D-ALANINE_GLYCINE TRANSPORTER"/>
    <property type="match status" value="1"/>
</dbReference>
<accession>A0A829M154</accession>
<feature type="transmembrane region" description="Helical" evidence="8">
    <location>
        <begin position="484"/>
        <end position="503"/>
    </location>
</feature>
<keyword evidence="3" id="KW-1003">Cell membrane</keyword>
<evidence type="ECO:0000256" key="3">
    <source>
        <dbReference type="ARBA" id="ARBA00022475"/>
    </source>
</evidence>
<comment type="caution">
    <text evidence="10">The sequence shown here is derived from an EMBL/GenBank/DDBJ whole genome shotgun (WGS) entry which is preliminary data.</text>
</comment>
<dbReference type="InterPro" id="IPR004840">
    <property type="entry name" value="Amino_acid_permease_CS"/>
</dbReference>
<feature type="transmembrane region" description="Helical" evidence="8">
    <location>
        <begin position="417"/>
        <end position="439"/>
    </location>
</feature>
<protein>
    <submittedName>
        <fullName evidence="10">Alanine glycine permease</fullName>
    </submittedName>
</protein>
<dbReference type="GO" id="GO:0055085">
    <property type="term" value="P:transmembrane transport"/>
    <property type="evidence" value="ECO:0007669"/>
    <property type="project" value="InterPro"/>
</dbReference>
<keyword evidence="7 8" id="KW-0472">Membrane</keyword>
<evidence type="ECO:0000256" key="8">
    <source>
        <dbReference type="SAM" id="Phobius"/>
    </source>
</evidence>
<feature type="transmembrane region" description="Helical" evidence="8">
    <location>
        <begin position="102"/>
        <end position="127"/>
    </location>
</feature>
<reference evidence="11" key="1">
    <citation type="submission" date="2013-10" db="EMBL/GenBank/DDBJ databases">
        <title>Draft genome sequence of Lactobacillus fermentum NB-22.</title>
        <authorList>
            <person name="Chaplin A.V."/>
            <person name="Shkoporov A.N."/>
            <person name="Khokhlova E.V."/>
            <person name="Efimov B.A."/>
            <person name="Kafarskaia L.I."/>
        </authorList>
    </citation>
    <scope>NUCLEOTIDE SEQUENCE [LARGE SCALE GENOMIC DNA]</scope>
    <source>
        <strain evidence="11">NB-22</strain>
    </source>
</reference>
<keyword evidence="2" id="KW-0813">Transport</keyword>
<feature type="transmembrane region" description="Helical" evidence="8">
    <location>
        <begin position="459"/>
        <end position="478"/>
    </location>
</feature>
<dbReference type="PIRSF" id="PIRSF006060">
    <property type="entry name" value="AA_transporter"/>
    <property type="match status" value="1"/>
</dbReference>
<evidence type="ECO:0000256" key="6">
    <source>
        <dbReference type="ARBA" id="ARBA00022989"/>
    </source>
</evidence>
<feature type="transmembrane region" description="Helical" evidence="8">
    <location>
        <begin position="75"/>
        <end position="96"/>
    </location>
</feature>
<feature type="transmembrane region" description="Helical" evidence="8">
    <location>
        <begin position="216"/>
        <end position="236"/>
    </location>
</feature>
<dbReference type="AlphaFoldDB" id="A0A829M154"/>
<evidence type="ECO:0000259" key="9">
    <source>
        <dbReference type="Pfam" id="PF00324"/>
    </source>
</evidence>
<name>A0A829M154_LIMFE</name>
<dbReference type="GO" id="GO:0005886">
    <property type="term" value="C:plasma membrane"/>
    <property type="evidence" value="ECO:0007669"/>
    <property type="project" value="UniProtKB-SubCell"/>
</dbReference>
<dbReference type="Gene3D" id="1.20.1740.10">
    <property type="entry name" value="Amino acid/polyamine transporter I"/>
    <property type="match status" value="1"/>
</dbReference>
<dbReference type="Proteomes" id="UP000018412">
    <property type="component" value="Unassembled WGS sequence"/>
</dbReference>
<dbReference type="GO" id="GO:0006865">
    <property type="term" value="P:amino acid transport"/>
    <property type="evidence" value="ECO:0007669"/>
    <property type="project" value="UniProtKB-KW"/>
</dbReference>
<feature type="transmembrane region" description="Helical" evidence="8">
    <location>
        <begin position="393"/>
        <end position="411"/>
    </location>
</feature>
<gene>
    <name evidence="10" type="ORF">NB22_02075</name>
</gene>
<feature type="transmembrane region" description="Helical" evidence="8">
    <location>
        <begin position="183"/>
        <end position="204"/>
    </location>
</feature>
<reference evidence="10 11" key="2">
    <citation type="journal article" date="2015" name="Genome Announc.">
        <title>Draft Genome Sequence of Lactobacillus fermentum NB-22.</title>
        <authorList>
            <person name="Chaplin A.V."/>
            <person name="Shkoporov A.N."/>
            <person name="Efimov B.A."/>
            <person name="Pikina A.P."/>
            <person name="Borisova O.Y."/>
            <person name="Gladko I.A."/>
            <person name="Postnikova E.A."/>
            <person name="Lordkipanidze A.E."/>
            <person name="Kafarskaia L.I."/>
        </authorList>
    </citation>
    <scope>NUCLEOTIDE SEQUENCE [LARGE SCALE GENOMIC DNA]</scope>
    <source>
        <strain evidence="10 11">NB-22</strain>
    </source>
</reference>
<evidence type="ECO:0000313" key="10">
    <source>
        <dbReference type="EMBL" id="ESS01926.1"/>
    </source>
</evidence>
<dbReference type="Pfam" id="PF00324">
    <property type="entry name" value="AA_permease"/>
    <property type="match status" value="1"/>
</dbReference>